<name>A0A7J7HMD7_CAMSI</name>
<protein>
    <submittedName>
        <fullName evidence="1">Uncharacterized protein</fullName>
    </submittedName>
</protein>
<sequence>MHLPPLRTQLIQQFGEFRVDTEIRHEVTSNLIDQIEHRVNEIYHHYFPPPPPDNDL</sequence>
<proteinExistence type="predicted"/>
<organism evidence="1 2">
    <name type="scientific">Camellia sinensis</name>
    <name type="common">Tea plant</name>
    <name type="synonym">Thea sinensis</name>
    <dbReference type="NCBI Taxonomy" id="4442"/>
    <lineage>
        <taxon>Eukaryota</taxon>
        <taxon>Viridiplantae</taxon>
        <taxon>Streptophyta</taxon>
        <taxon>Embryophyta</taxon>
        <taxon>Tracheophyta</taxon>
        <taxon>Spermatophyta</taxon>
        <taxon>Magnoliopsida</taxon>
        <taxon>eudicotyledons</taxon>
        <taxon>Gunneridae</taxon>
        <taxon>Pentapetalae</taxon>
        <taxon>asterids</taxon>
        <taxon>Ericales</taxon>
        <taxon>Theaceae</taxon>
        <taxon>Camellia</taxon>
    </lineage>
</organism>
<keyword evidence="2" id="KW-1185">Reference proteome</keyword>
<dbReference type="AlphaFoldDB" id="A0A7J7HMD7"/>
<accession>A0A7J7HMD7</accession>
<reference evidence="2" key="1">
    <citation type="journal article" date="2020" name="Nat. Commun.">
        <title>Genome assembly of wild tea tree DASZ reveals pedigree and selection history of tea varieties.</title>
        <authorList>
            <person name="Zhang W."/>
            <person name="Zhang Y."/>
            <person name="Qiu H."/>
            <person name="Guo Y."/>
            <person name="Wan H."/>
            <person name="Zhang X."/>
            <person name="Scossa F."/>
            <person name="Alseekh S."/>
            <person name="Zhang Q."/>
            <person name="Wang P."/>
            <person name="Xu L."/>
            <person name="Schmidt M.H."/>
            <person name="Jia X."/>
            <person name="Li D."/>
            <person name="Zhu A."/>
            <person name="Guo F."/>
            <person name="Chen W."/>
            <person name="Ni D."/>
            <person name="Usadel B."/>
            <person name="Fernie A.R."/>
            <person name="Wen W."/>
        </authorList>
    </citation>
    <scope>NUCLEOTIDE SEQUENCE [LARGE SCALE GENOMIC DNA]</scope>
    <source>
        <strain evidence="2">cv. G240</strain>
    </source>
</reference>
<reference evidence="1 2" key="2">
    <citation type="submission" date="2020-07" db="EMBL/GenBank/DDBJ databases">
        <title>Genome assembly of wild tea tree DASZ reveals pedigree and selection history of tea varieties.</title>
        <authorList>
            <person name="Zhang W."/>
        </authorList>
    </citation>
    <scope>NUCLEOTIDE SEQUENCE [LARGE SCALE GENOMIC DNA]</scope>
    <source>
        <strain evidence="2">cv. G240</strain>
        <tissue evidence="1">Leaf</tissue>
    </source>
</reference>
<dbReference type="Proteomes" id="UP000593564">
    <property type="component" value="Unassembled WGS sequence"/>
</dbReference>
<gene>
    <name evidence="1" type="ORF">HYC85_011088</name>
</gene>
<evidence type="ECO:0000313" key="2">
    <source>
        <dbReference type="Proteomes" id="UP000593564"/>
    </source>
</evidence>
<comment type="caution">
    <text evidence="1">The sequence shown here is derived from an EMBL/GenBank/DDBJ whole genome shotgun (WGS) entry which is preliminary data.</text>
</comment>
<dbReference type="EMBL" id="JACBKZ010000004">
    <property type="protein sequence ID" value="KAF5953144.1"/>
    <property type="molecule type" value="Genomic_DNA"/>
</dbReference>
<evidence type="ECO:0000313" key="1">
    <source>
        <dbReference type="EMBL" id="KAF5953144.1"/>
    </source>
</evidence>